<dbReference type="EMBL" id="BAAAZT010000068">
    <property type="protein sequence ID" value="GAA3905529.1"/>
    <property type="molecule type" value="Genomic_DNA"/>
</dbReference>
<evidence type="ECO:0000313" key="2">
    <source>
        <dbReference type="Proteomes" id="UP001500133"/>
    </source>
</evidence>
<dbReference type="Proteomes" id="UP001500133">
    <property type="component" value="Unassembled WGS sequence"/>
</dbReference>
<name>A0ABP7LNN4_9GAMM</name>
<evidence type="ECO:0000313" key="1">
    <source>
        <dbReference type="EMBL" id="GAA3905529.1"/>
    </source>
</evidence>
<organism evidence="1 2">
    <name type="scientific">Halomonas cibimaris</name>
    <dbReference type="NCBI Taxonomy" id="657012"/>
    <lineage>
        <taxon>Bacteria</taxon>
        <taxon>Pseudomonadati</taxon>
        <taxon>Pseudomonadota</taxon>
        <taxon>Gammaproteobacteria</taxon>
        <taxon>Oceanospirillales</taxon>
        <taxon>Halomonadaceae</taxon>
        <taxon>Halomonas</taxon>
    </lineage>
</organism>
<comment type="caution">
    <text evidence="1">The sequence shown here is derived from an EMBL/GenBank/DDBJ whole genome shotgun (WGS) entry which is preliminary data.</text>
</comment>
<gene>
    <name evidence="1" type="ORF">GCM10022228_14700</name>
</gene>
<keyword evidence="2" id="KW-1185">Reference proteome</keyword>
<accession>A0ABP7LNN4</accession>
<proteinExistence type="predicted"/>
<sequence length="84" mass="9109">MQRVQAGRDNHIVMRPGQRGKLGHAFKAGGHGKKLRDLRPARSVKGSANVAAVRFVRETIEMAVGINKHGTHRLSKRAVSCATA</sequence>
<reference evidence="2" key="1">
    <citation type="journal article" date="2019" name="Int. J. Syst. Evol. Microbiol.">
        <title>The Global Catalogue of Microorganisms (GCM) 10K type strain sequencing project: providing services to taxonomists for standard genome sequencing and annotation.</title>
        <authorList>
            <consortium name="The Broad Institute Genomics Platform"/>
            <consortium name="The Broad Institute Genome Sequencing Center for Infectious Disease"/>
            <person name="Wu L."/>
            <person name="Ma J."/>
        </authorList>
    </citation>
    <scope>NUCLEOTIDE SEQUENCE [LARGE SCALE GENOMIC DNA]</scope>
    <source>
        <strain evidence="2">JCM 16914</strain>
    </source>
</reference>
<protein>
    <submittedName>
        <fullName evidence="1">Uncharacterized protein</fullName>
    </submittedName>
</protein>